<dbReference type="Proteomes" id="UP001169764">
    <property type="component" value="Unassembled WGS sequence"/>
</dbReference>
<organism evidence="1 2">
    <name type="scientific">Sphingomonas natans</name>
    <dbReference type="NCBI Taxonomy" id="3063330"/>
    <lineage>
        <taxon>Bacteria</taxon>
        <taxon>Pseudomonadati</taxon>
        <taxon>Pseudomonadota</taxon>
        <taxon>Alphaproteobacteria</taxon>
        <taxon>Sphingomonadales</taxon>
        <taxon>Sphingomonadaceae</taxon>
        <taxon>Sphingomonas</taxon>
    </lineage>
</organism>
<evidence type="ECO:0000313" key="2">
    <source>
        <dbReference type="Proteomes" id="UP001169764"/>
    </source>
</evidence>
<evidence type="ECO:0000313" key="1">
    <source>
        <dbReference type="EMBL" id="MDO6413788.1"/>
    </source>
</evidence>
<keyword evidence="2" id="KW-1185">Reference proteome</keyword>
<dbReference type="RefSeq" id="WP_303540487.1">
    <property type="nucleotide sequence ID" value="NZ_JAUOTP010000002.1"/>
</dbReference>
<accession>A0ABT8Y7A5</accession>
<name>A0ABT8Y7A5_9SPHN</name>
<proteinExistence type="predicted"/>
<sequence>MRAFSAPAALSLLRQHRATVTGHSAPIALSDAEAAKVLLARLSRMNRRMGGTG</sequence>
<gene>
    <name evidence="1" type="ORF">Q4F19_05290</name>
</gene>
<protein>
    <submittedName>
        <fullName evidence="1">Uncharacterized protein</fullName>
    </submittedName>
</protein>
<comment type="caution">
    <text evidence="1">The sequence shown here is derived from an EMBL/GenBank/DDBJ whole genome shotgun (WGS) entry which is preliminary data.</text>
</comment>
<reference evidence="1" key="1">
    <citation type="submission" date="2023-07" db="EMBL/GenBank/DDBJ databases">
        <authorList>
            <person name="Kim M."/>
        </authorList>
    </citation>
    <scope>NUCLEOTIDE SEQUENCE</scope>
    <source>
        <strain evidence="1">BIUV-7</strain>
    </source>
</reference>
<dbReference type="EMBL" id="JAUOTP010000002">
    <property type="protein sequence ID" value="MDO6413788.1"/>
    <property type="molecule type" value="Genomic_DNA"/>
</dbReference>